<dbReference type="GO" id="GO:0016853">
    <property type="term" value="F:isomerase activity"/>
    <property type="evidence" value="ECO:0007669"/>
    <property type="project" value="UniProtKB-KW"/>
</dbReference>
<dbReference type="Gene3D" id="3.20.20.150">
    <property type="entry name" value="Divalent-metal-dependent TIM barrel enzymes"/>
    <property type="match status" value="1"/>
</dbReference>
<evidence type="ECO:0000259" key="1">
    <source>
        <dbReference type="Pfam" id="PF01261"/>
    </source>
</evidence>
<dbReference type="InterPro" id="IPR013022">
    <property type="entry name" value="Xyl_isomerase-like_TIM-brl"/>
</dbReference>
<dbReference type="RefSeq" id="WP_136869185.1">
    <property type="nucleotide sequence ID" value="NZ_SWAV01000002.1"/>
</dbReference>
<dbReference type="EMBL" id="SWAV01000002">
    <property type="protein sequence ID" value="TKA92216.1"/>
    <property type="molecule type" value="Genomic_DNA"/>
</dbReference>
<name>A0A4U0YPQ5_9GAMM</name>
<dbReference type="SUPFAM" id="SSF51658">
    <property type="entry name" value="Xylose isomerase-like"/>
    <property type="match status" value="1"/>
</dbReference>
<evidence type="ECO:0000313" key="2">
    <source>
        <dbReference type="EMBL" id="TKA92216.1"/>
    </source>
</evidence>
<comment type="caution">
    <text evidence="2">The sequence shown here is derived from an EMBL/GenBank/DDBJ whole genome shotgun (WGS) entry which is preliminary data.</text>
</comment>
<sequence length="271" mass="29588">MSAPLLSLASGVIPEASPLELIGAAAAAGYAAVGLWVEPERFSAGYLKTVKSALLDHQLRLLDVEVIWIQPGAMNPSHLRTLDIAAELNADHVLVVSSDPDQQATVSKLIQLCDHNRDLRIVLEFGAFTEVRSLEQAREAINAVNRPNLGMLIDALHWSRSGGTLEQISQLPAAWLTYAQLCDASGPGPDMANRADVRLEAVDFRLLPDDGDLPLSDWLAVLPAGLPLSLEIRSLSLRSAYPDFTDRARKVLQRTQAWLDDRKAVRTARFS</sequence>
<proteinExistence type="predicted"/>
<dbReference type="PANTHER" id="PTHR12110:SF48">
    <property type="entry name" value="BLL3656 PROTEIN"/>
    <property type="match status" value="1"/>
</dbReference>
<protein>
    <submittedName>
        <fullName evidence="2">Sugar phosphate isomerase/epimerase</fullName>
    </submittedName>
</protein>
<feature type="domain" description="Xylose isomerase-like TIM barrel" evidence="1">
    <location>
        <begin position="24"/>
        <end position="235"/>
    </location>
</feature>
<dbReference type="InterPro" id="IPR036237">
    <property type="entry name" value="Xyl_isomerase-like_sf"/>
</dbReference>
<dbReference type="AlphaFoldDB" id="A0A4U0YPQ5"/>
<keyword evidence="2" id="KW-0413">Isomerase</keyword>
<gene>
    <name evidence="2" type="ORF">FA869_07425</name>
</gene>
<dbReference type="Proteomes" id="UP000305198">
    <property type="component" value="Unassembled WGS sequence"/>
</dbReference>
<accession>A0A4U0YPQ5</accession>
<dbReference type="InterPro" id="IPR050312">
    <property type="entry name" value="IolE/XylAMocC-like"/>
</dbReference>
<reference evidence="2 3" key="1">
    <citation type="submission" date="2019-04" db="EMBL/GenBank/DDBJ databases">
        <title>Crypto-aerobic microbial life in anoxic (sulfidic) marine sediments.</title>
        <authorList>
            <person name="Bhattacharya S."/>
            <person name="Roy C."/>
            <person name="Mondal N."/>
            <person name="Sarkar J."/>
            <person name="Mandal S."/>
            <person name="Rameez M.J."/>
            <person name="Ghosh W."/>
        </authorList>
    </citation>
    <scope>NUCLEOTIDE SEQUENCE [LARGE SCALE GENOMIC DNA]</scope>
    <source>
        <strain evidence="2 3">SBBB</strain>
    </source>
</reference>
<dbReference type="PANTHER" id="PTHR12110">
    <property type="entry name" value="HYDROXYPYRUVATE ISOMERASE"/>
    <property type="match status" value="1"/>
</dbReference>
<evidence type="ECO:0000313" key="3">
    <source>
        <dbReference type="Proteomes" id="UP000305198"/>
    </source>
</evidence>
<dbReference type="Pfam" id="PF01261">
    <property type="entry name" value="AP_endonuc_2"/>
    <property type="match status" value="1"/>
</dbReference>
<organism evidence="2 3">
    <name type="scientific">Halopseudomonas bauzanensis</name>
    <dbReference type="NCBI Taxonomy" id="653930"/>
    <lineage>
        <taxon>Bacteria</taxon>
        <taxon>Pseudomonadati</taxon>
        <taxon>Pseudomonadota</taxon>
        <taxon>Gammaproteobacteria</taxon>
        <taxon>Pseudomonadales</taxon>
        <taxon>Pseudomonadaceae</taxon>
        <taxon>Halopseudomonas</taxon>
    </lineage>
</organism>